<dbReference type="PROSITE" id="PS00135">
    <property type="entry name" value="TRYPSIN_SER"/>
    <property type="match status" value="1"/>
</dbReference>
<keyword evidence="5" id="KW-0325">Glycoprotein</keyword>
<evidence type="ECO:0000256" key="7">
    <source>
        <dbReference type="RuleBase" id="RU363034"/>
    </source>
</evidence>
<dbReference type="PANTHER" id="PTHR24252">
    <property type="entry name" value="ACROSIN-RELATED"/>
    <property type="match status" value="1"/>
</dbReference>
<dbReference type="EMBL" id="JBBPFD010000021">
    <property type="protein sequence ID" value="KAK7882579.1"/>
    <property type="molecule type" value="Genomic_DNA"/>
</dbReference>
<keyword evidence="13" id="KW-1185">Reference proteome</keyword>
<dbReference type="InterPro" id="IPR002172">
    <property type="entry name" value="LDrepeatLR_classA_rpt"/>
</dbReference>
<dbReference type="Gene3D" id="2.40.10.10">
    <property type="entry name" value="Trypsin-like serine proteases"/>
    <property type="match status" value="2"/>
</dbReference>
<dbReference type="Gene3D" id="3.10.250.10">
    <property type="entry name" value="SRCR-like domain"/>
    <property type="match status" value="1"/>
</dbReference>
<gene>
    <name evidence="12" type="ORF">WMY93_028753</name>
</gene>
<dbReference type="SUPFAM" id="SSF57424">
    <property type="entry name" value="LDL receptor-like module"/>
    <property type="match status" value="1"/>
</dbReference>
<dbReference type="InterPro" id="IPR033116">
    <property type="entry name" value="TRYPSIN_SER"/>
</dbReference>
<keyword evidence="3 7" id="KW-0720">Serine protease</keyword>
<evidence type="ECO:0000256" key="2">
    <source>
        <dbReference type="ARBA" id="ARBA00022801"/>
    </source>
</evidence>
<dbReference type="Pfam" id="PF15494">
    <property type="entry name" value="SRCR_2"/>
    <property type="match status" value="1"/>
</dbReference>
<dbReference type="InterPro" id="IPR043504">
    <property type="entry name" value="Peptidase_S1_PA_chymotrypsin"/>
</dbReference>
<sequence>MWTAAEVPEESARPLNPNQRPVVPRPGRHRRPMTAPKTPTQKTSKKKLLLTILAVVVALAILATAGYFVKVLIDSKYFFCKRSFKFIPIDQACDGKSDCAGGEDEVTCVSMFTVNSTFPVRLMSSKSVLQVYSINTGWRSVCSDGWTAEHTQTACKQLGYTSNPTYTKVQADSQFGPFTTVKSGTGKTPVHQATNIRNTVCQTVVALSCSDCGDTDPAGRVVGGTDTDIQFWPWQVSLQQSGQHTCGGALVTPEWVVTAAHCFTGSKKEISRWKVVYGQTYQTSLGGSSVDRILINGKYDGSTNNYDIAMIKLYSPISVGETSRPVCLPPKALGLKNGEEMFVTGWGYLEENGHVSNRLQKAMVPLIDQTQCSDRTVYGSAITKQMLCAGLMEGGVDACQGDSGGPLVHLSDSSKYNLIGVVSWGVGCGRRGKPGVYSNVEEMMDWINTVIEKNP</sequence>
<evidence type="ECO:0000313" key="13">
    <source>
        <dbReference type="Proteomes" id="UP001460270"/>
    </source>
</evidence>
<dbReference type="PROSITE" id="PS50287">
    <property type="entry name" value="SRCR_2"/>
    <property type="match status" value="1"/>
</dbReference>
<protein>
    <recommendedName>
        <fullName evidence="14">Transmembrane protease serine 4-like</fullName>
    </recommendedName>
</protein>
<evidence type="ECO:0000259" key="10">
    <source>
        <dbReference type="PROSITE" id="PS50240"/>
    </source>
</evidence>
<dbReference type="SMART" id="SM00202">
    <property type="entry name" value="SR"/>
    <property type="match status" value="1"/>
</dbReference>
<dbReference type="InterPro" id="IPR009003">
    <property type="entry name" value="Peptidase_S1_PA"/>
</dbReference>
<keyword evidence="9" id="KW-1133">Transmembrane helix</keyword>
<dbReference type="InterPro" id="IPR001254">
    <property type="entry name" value="Trypsin_dom"/>
</dbReference>
<evidence type="ECO:0000259" key="11">
    <source>
        <dbReference type="PROSITE" id="PS50287"/>
    </source>
</evidence>
<dbReference type="Proteomes" id="UP001460270">
    <property type="component" value="Unassembled WGS sequence"/>
</dbReference>
<dbReference type="SMART" id="SM00020">
    <property type="entry name" value="Tryp_SPc"/>
    <property type="match status" value="1"/>
</dbReference>
<evidence type="ECO:0000256" key="6">
    <source>
        <dbReference type="PROSITE-ProRule" id="PRU00196"/>
    </source>
</evidence>
<proteinExistence type="predicted"/>
<keyword evidence="9" id="KW-0472">Membrane</keyword>
<evidence type="ECO:0000313" key="12">
    <source>
        <dbReference type="EMBL" id="KAK7882579.1"/>
    </source>
</evidence>
<dbReference type="SUPFAM" id="SSF50494">
    <property type="entry name" value="Trypsin-like serine proteases"/>
    <property type="match status" value="1"/>
</dbReference>
<evidence type="ECO:0000256" key="8">
    <source>
        <dbReference type="SAM" id="MobiDB-lite"/>
    </source>
</evidence>
<dbReference type="GO" id="GO:0006508">
    <property type="term" value="P:proteolysis"/>
    <property type="evidence" value="ECO:0007669"/>
    <property type="project" value="UniProtKB-KW"/>
</dbReference>
<dbReference type="Gene3D" id="4.10.400.10">
    <property type="entry name" value="Low-density Lipoprotein Receptor"/>
    <property type="match status" value="1"/>
</dbReference>
<feature type="transmembrane region" description="Helical" evidence="9">
    <location>
        <begin position="48"/>
        <end position="69"/>
    </location>
</feature>
<evidence type="ECO:0000256" key="4">
    <source>
        <dbReference type="ARBA" id="ARBA00023157"/>
    </source>
</evidence>
<dbReference type="InterPro" id="IPR036772">
    <property type="entry name" value="SRCR-like_dom_sf"/>
</dbReference>
<comment type="caution">
    <text evidence="6">Lacks conserved residue(s) required for the propagation of feature annotation.</text>
</comment>
<keyword evidence="9" id="KW-0812">Transmembrane</keyword>
<dbReference type="PANTHER" id="PTHR24252:SF24">
    <property type="entry name" value="TRANSMEMBRANE PROTEASE SERINE 2-LIKE ISOFORM X1"/>
    <property type="match status" value="1"/>
</dbReference>
<dbReference type="CDD" id="cd00112">
    <property type="entry name" value="LDLa"/>
    <property type="match status" value="1"/>
</dbReference>
<dbReference type="InterPro" id="IPR001190">
    <property type="entry name" value="SRCR"/>
</dbReference>
<dbReference type="PROSITE" id="PS00134">
    <property type="entry name" value="TRYPSIN_HIS"/>
    <property type="match status" value="1"/>
</dbReference>
<dbReference type="GO" id="GO:0016020">
    <property type="term" value="C:membrane"/>
    <property type="evidence" value="ECO:0007669"/>
    <property type="project" value="InterPro"/>
</dbReference>
<evidence type="ECO:0000256" key="5">
    <source>
        <dbReference type="ARBA" id="ARBA00023180"/>
    </source>
</evidence>
<dbReference type="SUPFAM" id="SSF56487">
    <property type="entry name" value="SRCR-like"/>
    <property type="match status" value="1"/>
</dbReference>
<dbReference type="PROSITE" id="PS50240">
    <property type="entry name" value="TRYPSIN_DOM"/>
    <property type="match status" value="1"/>
</dbReference>
<evidence type="ECO:0000256" key="9">
    <source>
        <dbReference type="SAM" id="Phobius"/>
    </source>
</evidence>
<dbReference type="AlphaFoldDB" id="A0AAW0N086"/>
<keyword evidence="2 7" id="KW-0378">Hydrolase</keyword>
<dbReference type="FunFam" id="2.40.10.10:FF:000003">
    <property type="entry name" value="Transmembrane serine protease 3"/>
    <property type="match status" value="1"/>
</dbReference>
<feature type="domain" description="SRCR" evidence="11">
    <location>
        <begin position="111"/>
        <end position="212"/>
    </location>
</feature>
<feature type="domain" description="Peptidase S1" evidence="10">
    <location>
        <begin position="221"/>
        <end position="452"/>
    </location>
</feature>
<organism evidence="12 13">
    <name type="scientific">Mugilogobius chulae</name>
    <name type="common">yellowstripe goby</name>
    <dbReference type="NCBI Taxonomy" id="88201"/>
    <lineage>
        <taxon>Eukaryota</taxon>
        <taxon>Metazoa</taxon>
        <taxon>Chordata</taxon>
        <taxon>Craniata</taxon>
        <taxon>Vertebrata</taxon>
        <taxon>Euteleostomi</taxon>
        <taxon>Actinopterygii</taxon>
        <taxon>Neopterygii</taxon>
        <taxon>Teleostei</taxon>
        <taxon>Neoteleostei</taxon>
        <taxon>Acanthomorphata</taxon>
        <taxon>Gobiaria</taxon>
        <taxon>Gobiiformes</taxon>
        <taxon>Gobioidei</taxon>
        <taxon>Gobiidae</taxon>
        <taxon>Gobionellinae</taxon>
        <taxon>Mugilogobius</taxon>
    </lineage>
</organism>
<dbReference type="InterPro" id="IPR036055">
    <property type="entry name" value="LDL_receptor-like_sf"/>
</dbReference>
<keyword evidence="1 7" id="KW-0645">Protease</keyword>
<evidence type="ECO:0000256" key="1">
    <source>
        <dbReference type="ARBA" id="ARBA00022670"/>
    </source>
</evidence>
<evidence type="ECO:0008006" key="14">
    <source>
        <dbReference type="Google" id="ProtNLM"/>
    </source>
</evidence>
<dbReference type="InterPro" id="IPR001314">
    <property type="entry name" value="Peptidase_S1A"/>
</dbReference>
<keyword evidence="4" id="KW-1015">Disulfide bond</keyword>
<evidence type="ECO:0000256" key="3">
    <source>
        <dbReference type="ARBA" id="ARBA00022825"/>
    </source>
</evidence>
<dbReference type="CDD" id="cd00190">
    <property type="entry name" value="Tryp_SPc"/>
    <property type="match status" value="1"/>
</dbReference>
<feature type="region of interest" description="Disordered" evidence="8">
    <location>
        <begin position="1"/>
        <end position="42"/>
    </location>
</feature>
<dbReference type="GO" id="GO:0004252">
    <property type="term" value="F:serine-type endopeptidase activity"/>
    <property type="evidence" value="ECO:0007669"/>
    <property type="project" value="InterPro"/>
</dbReference>
<dbReference type="InterPro" id="IPR018114">
    <property type="entry name" value="TRYPSIN_HIS"/>
</dbReference>
<dbReference type="Pfam" id="PF00089">
    <property type="entry name" value="Trypsin"/>
    <property type="match status" value="1"/>
</dbReference>
<reference evidence="13" key="1">
    <citation type="submission" date="2024-04" db="EMBL/GenBank/DDBJ databases">
        <title>Salinicola lusitanus LLJ914,a marine bacterium isolated from the Okinawa Trough.</title>
        <authorList>
            <person name="Li J."/>
        </authorList>
    </citation>
    <scope>NUCLEOTIDE SEQUENCE [LARGE SCALE GENOMIC DNA]</scope>
</reference>
<comment type="caution">
    <text evidence="12">The sequence shown here is derived from an EMBL/GenBank/DDBJ whole genome shotgun (WGS) entry which is preliminary data.</text>
</comment>
<name>A0AAW0N086_9GOBI</name>
<dbReference type="PRINTS" id="PR00722">
    <property type="entry name" value="CHYMOTRYPSIN"/>
</dbReference>
<accession>A0AAW0N086</accession>